<keyword evidence="2" id="KW-0472">Membrane</keyword>
<dbReference type="Proteomes" id="UP000729402">
    <property type="component" value="Unassembled WGS sequence"/>
</dbReference>
<accession>A0A8J5RMM0</accession>
<evidence type="ECO:0000256" key="1">
    <source>
        <dbReference type="PROSITE-ProRule" id="PRU00175"/>
    </source>
</evidence>
<dbReference type="EMBL" id="JAAALK010000288">
    <property type="protein sequence ID" value="KAG8051597.1"/>
    <property type="molecule type" value="Genomic_DNA"/>
</dbReference>
<keyword evidence="1" id="KW-0479">Metal-binding</keyword>
<gene>
    <name evidence="4" type="ORF">GUJ93_ZPchr0001g29691</name>
</gene>
<comment type="caution">
    <text evidence="4">The sequence shown here is derived from an EMBL/GenBank/DDBJ whole genome shotgun (WGS) entry which is preliminary data.</text>
</comment>
<dbReference type="PROSITE" id="PS50089">
    <property type="entry name" value="ZF_RING_2"/>
    <property type="match status" value="1"/>
</dbReference>
<dbReference type="OrthoDB" id="663895at2759"/>
<reference evidence="4" key="1">
    <citation type="journal article" date="2021" name="bioRxiv">
        <title>Whole Genome Assembly and Annotation of Northern Wild Rice, Zizania palustris L., Supports a Whole Genome Duplication in the Zizania Genus.</title>
        <authorList>
            <person name="Haas M."/>
            <person name="Kono T."/>
            <person name="Macchietto M."/>
            <person name="Millas R."/>
            <person name="McGilp L."/>
            <person name="Shao M."/>
            <person name="Duquette J."/>
            <person name="Hirsch C.N."/>
            <person name="Kimball J."/>
        </authorList>
    </citation>
    <scope>NUCLEOTIDE SEQUENCE</scope>
    <source>
        <tissue evidence="4">Fresh leaf tissue</tissue>
    </source>
</reference>
<dbReference type="InterPro" id="IPR044288">
    <property type="entry name" value="ZNF598/HEL2"/>
</dbReference>
<evidence type="ECO:0000259" key="3">
    <source>
        <dbReference type="PROSITE" id="PS50089"/>
    </source>
</evidence>
<evidence type="ECO:0000313" key="4">
    <source>
        <dbReference type="EMBL" id="KAG8051597.1"/>
    </source>
</evidence>
<organism evidence="4 5">
    <name type="scientific">Zizania palustris</name>
    <name type="common">Northern wild rice</name>
    <dbReference type="NCBI Taxonomy" id="103762"/>
    <lineage>
        <taxon>Eukaryota</taxon>
        <taxon>Viridiplantae</taxon>
        <taxon>Streptophyta</taxon>
        <taxon>Embryophyta</taxon>
        <taxon>Tracheophyta</taxon>
        <taxon>Spermatophyta</taxon>
        <taxon>Magnoliopsida</taxon>
        <taxon>Liliopsida</taxon>
        <taxon>Poales</taxon>
        <taxon>Poaceae</taxon>
        <taxon>BOP clade</taxon>
        <taxon>Oryzoideae</taxon>
        <taxon>Oryzeae</taxon>
        <taxon>Zizaniinae</taxon>
        <taxon>Zizania</taxon>
    </lineage>
</organism>
<dbReference type="GO" id="GO:0043022">
    <property type="term" value="F:ribosome binding"/>
    <property type="evidence" value="ECO:0007669"/>
    <property type="project" value="TreeGrafter"/>
</dbReference>
<feature type="transmembrane region" description="Helical" evidence="2">
    <location>
        <begin position="262"/>
        <end position="282"/>
    </location>
</feature>
<keyword evidence="2" id="KW-0812">Transmembrane</keyword>
<keyword evidence="5" id="KW-1185">Reference proteome</keyword>
<protein>
    <recommendedName>
        <fullName evidence="3">RING-type domain-containing protein</fullName>
    </recommendedName>
</protein>
<dbReference type="GO" id="GO:0008270">
    <property type="term" value="F:zinc ion binding"/>
    <property type="evidence" value="ECO:0007669"/>
    <property type="project" value="UniProtKB-KW"/>
</dbReference>
<keyword evidence="1" id="KW-0862">Zinc</keyword>
<dbReference type="GO" id="GO:0072344">
    <property type="term" value="P:rescue of stalled ribosome"/>
    <property type="evidence" value="ECO:0007669"/>
    <property type="project" value="InterPro"/>
</dbReference>
<reference evidence="4" key="2">
    <citation type="submission" date="2021-02" db="EMBL/GenBank/DDBJ databases">
        <authorList>
            <person name="Kimball J.A."/>
            <person name="Haas M.W."/>
            <person name="Macchietto M."/>
            <person name="Kono T."/>
            <person name="Duquette J."/>
            <person name="Shao M."/>
        </authorList>
    </citation>
    <scope>NUCLEOTIDE SEQUENCE</scope>
    <source>
        <tissue evidence="4">Fresh leaf tissue</tissue>
    </source>
</reference>
<dbReference type="GO" id="GO:0016567">
    <property type="term" value="P:protein ubiquitination"/>
    <property type="evidence" value="ECO:0007669"/>
    <property type="project" value="TreeGrafter"/>
</dbReference>
<sequence>MQPYKYIRTGQLRLSSATLPMAQLDASSDRAAADGHIHVIDMPQLDASHGRCHMLDRAGPPDTSGRSHVVIDIDAGDGGSSTTGSDDAPCCAVCMEPLEWVAVGPCGHRVVCPECAARIRCGPRRSKLCCICRALCPSVVVTKAAGSGAITFSTLPAASSQDGRVGEYWYFAAMSAYFDDEQQYKAAKAVAATITHLKPPPPPPSSPAAEYGANGGGSGGGEDIVNAQSFAIYLIVSAMFGASYGFVFATEAVEATSWGARAAIVSGAVVLTLAIACAFWYMKHNTFYGPLEDDDYIAP</sequence>
<dbReference type="PANTHER" id="PTHR22938">
    <property type="entry name" value="ZINC FINGER PROTEIN 598"/>
    <property type="match status" value="1"/>
</dbReference>
<dbReference type="PANTHER" id="PTHR22938:SF15">
    <property type="entry name" value="OS01G0568000 PROTEIN"/>
    <property type="match status" value="1"/>
</dbReference>
<proteinExistence type="predicted"/>
<evidence type="ECO:0000256" key="2">
    <source>
        <dbReference type="SAM" id="Phobius"/>
    </source>
</evidence>
<keyword evidence="2" id="KW-1133">Transmembrane helix</keyword>
<keyword evidence="1" id="KW-0863">Zinc-finger</keyword>
<evidence type="ECO:0000313" key="5">
    <source>
        <dbReference type="Proteomes" id="UP000729402"/>
    </source>
</evidence>
<name>A0A8J5RMM0_ZIZPA</name>
<feature type="domain" description="RING-type" evidence="3">
    <location>
        <begin position="91"/>
        <end position="133"/>
    </location>
</feature>
<dbReference type="InterPro" id="IPR001841">
    <property type="entry name" value="Znf_RING"/>
</dbReference>
<dbReference type="GO" id="GO:0061630">
    <property type="term" value="F:ubiquitin protein ligase activity"/>
    <property type="evidence" value="ECO:0007669"/>
    <property type="project" value="InterPro"/>
</dbReference>
<dbReference type="AlphaFoldDB" id="A0A8J5RMM0"/>
<feature type="transmembrane region" description="Helical" evidence="2">
    <location>
        <begin position="230"/>
        <end position="250"/>
    </location>
</feature>